<evidence type="ECO:0000256" key="1">
    <source>
        <dbReference type="ARBA" id="ARBA00001933"/>
    </source>
</evidence>
<accession>A0ABW9M7I7</accession>
<dbReference type="InterPro" id="IPR015424">
    <property type="entry name" value="PyrdxlP-dep_Trfase"/>
</dbReference>
<dbReference type="EMBL" id="JBGMEI010000003">
    <property type="protein sequence ID" value="MFO3665300.1"/>
    <property type="molecule type" value="Genomic_DNA"/>
</dbReference>
<comment type="similarity">
    <text evidence="2 4">Belongs to the class-III pyridoxal-phosphate-dependent aminotransferase family.</text>
</comment>
<keyword evidence="5" id="KW-0032">Aminotransferase</keyword>
<evidence type="ECO:0000313" key="6">
    <source>
        <dbReference type="Proteomes" id="UP001637996"/>
    </source>
</evidence>
<dbReference type="PIRSF" id="PIRSF000521">
    <property type="entry name" value="Transaminase_4ab_Lys_Orn"/>
    <property type="match status" value="1"/>
</dbReference>
<dbReference type="InterPro" id="IPR015422">
    <property type="entry name" value="PyrdxlP-dep_Trfase_small"/>
</dbReference>
<dbReference type="GO" id="GO:0008483">
    <property type="term" value="F:transaminase activity"/>
    <property type="evidence" value="ECO:0007669"/>
    <property type="project" value="UniProtKB-KW"/>
</dbReference>
<dbReference type="CDD" id="cd00610">
    <property type="entry name" value="OAT_like"/>
    <property type="match status" value="1"/>
</dbReference>
<dbReference type="NCBIfam" id="NF006368">
    <property type="entry name" value="PRK08593.1"/>
    <property type="match status" value="1"/>
</dbReference>
<sequence>MENLKNNEKSVEMVKKSDQVYASAGQIRYFDICLDSAKGAILKDMDGNEYIDLLATASAMNVGHSHPKVLAAMKEQMERLLHYTPAYFYNPKVEELARKLIESTPGDFEKRVIFGNSGSDSNDAMMKFSRAYTGKQTIVSFTGSYHGSTYGSMTLSAVSLNMRRKMTPLVTGVEYVPFPNTYDRREDESEEEFVNRYWKYFEDALNTYLPVYEIAGVIIEPIQGDGGFWKAPQAYMDRLYQFTRENNIVFAVDEVNQGLGRSGKMWSIEHFNIEPDILTTAKSLASGMPLSAIVGRKEIMDSLEAPAHLFTTAGNPVCCAAALASFDVIEEENLIEKSRKDGEYVRERFEKMQEKYPIIGDVRIYGLNGGIELVKDQKTKEADSESASKLITYLKDNGVLMITVKGNILRFQPPLVITRDQIDKALDTIENGLSELENGNLKLDDDKKIGW</sequence>
<dbReference type="InterPro" id="IPR050103">
    <property type="entry name" value="Class-III_PLP-dep_AT"/>
</dbReference>
<comment type="cofactor">
    <cofactor evidence="1">
        <name>pyridoxal 5'-phosphate</name>
        <dbReference type="ChEBI" id="CHEBI:597326"/>
    </cofactor>
</comment>
<dbReference type="InterPro" id="IPR005814">
    <property type="entry name" value="Aminotrans_3"/>
</dbReference>
<comment type="caution">
    <text evidence="5">The sequence shown here is derived from an EMBL/GenBank/DDBJ whole genome shotgun (WGS) entry which is preliminary data.</text>
</comment>
<evidence type="ECO:0000256" key="2">
    <source>
        <dbReference type="ARBA" id="ARBA00008954"/>
    </source>
</evidence>
<keyword evidence="5" id="KW-0808">Transferase</keyword>
<gene>
    <name evidence="5" type="ORF">ACCQ41_03410</name>
</gene>
<dbReference type="PANTHER" id="PTHR11986:SF58">
    <property type="entry name" value="LEUCINE_METHIONINE RACEMASE"/>
    <property type="match status" value="1"/>
</dbReference>
<evidence type="ECO:0000256" key="3">
    <source>
        <dbReference type="ARBA" id="ARBA00022898"/>
    </source>
</evidence>
<dbReference type="Gene3D" id="3.40.640.10">
    <property type="entry name" value="Type I PLP-dependent aspartate aminotransferase-like (Major domain)"/>
    <property type="match status" value="1"/>
</dbReference>
<dbReference type="Proteomes" id="UP001637996">
    <property type="component" value="Unassembled WGS sequence"/>
</dbReference>
<reference evidence="5 6" key="1">
    <citation type="journal article" date="2025" name="Anaerobe">
        <title>Description of Anaerococcus kampingiae sp. nov., Anaerococcus groningensis sp. nov., Anaerococcus martiniensis sp. nov., and Anaerococcus cruorum sp. nov., isolated from human clinical specimens.</title>
        <authorList>
            <person name="Boiten K.E."/>
            <person name="Meijer J."/>
            <person name="van Wezel E.M."/>
            <person name="Veloo A.C.M."/>
        </authorList>
    </citation>
    <scope>NUCLEOTIDE SEQUENCE [LARGE SCALE GENOMIC DNA]</scope>
    <source>
        <strain evidence="5 6">ENR0831</strain>
    </source>
</reference>
<dbReference type="Gene3D" id="3.90.1150.10">
    <property type="entry name" value="Aspartate Aminotransferase, domain 1"/>
    <property type="match status" value="1"/>
</dbReference>
<name>A0ABW9M7I7_9FIRM</name>
<dbReference type="PANTHER" id="PTHR11986">
    <property type="entry name" value="AMINOTRANSFERASE CLASS III"/>
    <property type="match status" value="1"/>
</dbReference>
<keyword evidence="6" id="KW-1185">Reference proteome</keyword>
<dbReference type="PROSITE" id="PS00600">
    <property type="entry name" value="AA_TRANSFER_CLASS_3"/>
    <property type="match status" value="1"/>
</dbReference>
<dbReference type="InterPro" id="IPR049704">
    <property type="entry name" value="Aminotrans_3_PPA_site"/>
</dbReference>
<dbReference type="InterPro" id="IPR015421">
    <property type="entry name" value="PyrdxlP-dep_Trfase_major"/>
</dbReference>
<proteinExistence type="inferred from homology"/>
<organism evidence="5 6">
    <name type="scientific">Anaerococcus martiniensis</name>
    <dbReference type="NCBI Taxonomy" id="3115615"/>
    <lineage>
        <taxon>Bacteria</taxon>
        <taxon>Bacillati</taxon>
        <taxon>Bacillota</taxon>
        <taxon>Tissierellia</taxon>
        <taxon>Tissierellales</taxon>
        <taxon>Peptoniphilaceae</taxon>
        <taxon>Anaerococcus</taxon>
    </lineage>
</organism>
<dbReference type="Pfam" id="PF00202">
    <property type="entry name" value="Aminotran_3"/>
    <property type="match status" value="1"/>
</dbReference>
<keyword evidence="3 4" id="KW-0663">Pyridoxal phosphate</keyword>
<evidence type="ECO:0000313" key="5">
    <source>
        <dbReference type="EMBL" id="MFO3665300.1"/>
    </source>
</evidence>
<protein>
    <submittedName>
        <fullName evidence="5">Aspartate aminotransferase family protein</fullName>
    </submittedName>
</protein>
<dbReference type="SUPFAM" id="SSF53383">
    <property type="entry name" value="PLP-dependent transferases"/>
    <property type="match status" value="1"/>
</dbReference>
<evidence type="ECO:0000256" key="4">
    <source>
        <dbReference type="RuleBase" id="RU003560"/>
    </source>
</evidence>
<dbReference type="RefSeq" id="WP_394024415.1">
    <property type="nucleotide sequence ID" value="NZ_JBGMEI010000003.1"/>
</dbReference>